<evidence type="ECO:0008006" key="3">
    <source>
        <dbReference type="Google" id="ProtNLM"/>
    </source>
</evidence>
<protein>
    <recommendedName>
        <fullName evidence="3">Pilus assembly protein</fullName>
    </recommendedName>
</protein>
<proteinExistence type="predicted"/>
<evidence type="ECO:0000313" key="2">
    <source>
        <dbReference type="Proteomes" id="UP001501231"/>
    </source>
</evidence>
<dbReference type="Proteomes" id="UP001501231">
    <property type="component" value="Unassembled WGS sequence"/>
</dbReference>
<accession>A0ABN3J351</accession>
<dbReference type="RefSeq" id="WP_344590110.1">
    <property type="nucleotide sequence ID" value="NZ_BAAARW010000012.1"/>
</dbReference>
<keyword evidence="2" id="KW-1185">Reference proteome</keyword>
<comment type="caution">
    <text evidence="1">The sequence shown here is derived from an EMBL/GenBank/DDBJ whole genome shotgun (WGS) entry which is preliminary data.</text>
</comment>
<name>A0ABN3J351_9ACTN</name>
<reference evidence="1 2" key="1">
    <citation type="journal article" date="2019" name="Int. J. Syst. Evol. Microbiol.">
        <title>The Global Catalogue of Microorganisms (GCM) 10K type strain sequencing project: providing services to taxonomists for standard genome sequencing and annotation.</title>
        <authorList>
            <consortium name="The Broad Institute Genomics Platform"/>
            <consortium name="The Broad Institute Genome Sequencing Center for Infectious Disease"/>
            <person name="Wu L."/>
            <person name="Ma J."/>
        </authorList>
    </citation>
    <scope>NUCLEOTIDE SEQUENCE [LARGE SCALE GENOMIC DNA]</scope>
    <source>
        <strain evidence="1 2">JCM 3325</strain>
    </source>
</reference>
<gene>
    <name evidence="1" type="ORF">GCM10010191_35800</name>
</gene>
<dbReference type="EMBL" id="BAAARW010000012">
    <property type="protein sequence ID" value="GAA2421233.1"/>
    <property type="molecule type" value="Genomic_DNA"/>
</dbReference>
<sequence length="115" mass="12238">MTRDRGSAATEYMSMIGLFLFVLMVCFEVYAGFTAVEKVEDAARTGARVGSMRSVAEGQAAAEAVMPAWINDHSVRVSRVGDAVLCEIDATVPVLAKGVPIDFSITRKVQIPVGG</sequence>
<evidence type="ECO:0000313" key="1">
    <source>
        <dbReference type="EMBL" id="GAA2421233.1"/>
    </source>
</evidence>
<organism evidence="1 2">
    <name type="scientific">Actinomadura vinacea</name>
    <dbReference type="NCBI Taxonomy" id="115336"/>
    <lineage>
        <taxon>Bacteria</taxon>
        <taxon>Bacillati</taxon>
        <taxon>Actinomycetota</taxon>
        <taxon>Actinomycetes</taxon>
        <taxon>Streptosporangiales</taxon>
        <taxon>Thermomonosporaceae</taxon>
        <taxon>Actinomadura</taxon>
    </lineage>
</organism>